<dbReference type="Proteomes" id="UP001165042">
    <property type="component" value="Unassembled WGS sequence"/>
</dbReference>
<evidence type="ECO:0000259" key="2">
    <source>
        <dbReference type="Pfam" id="PF19291"/>
    </source>
</evidence>
<evidence type="ECO:0000259" key="1">
    <source>
        <dbReference type="Pfam" id="PF00723"/>
    </source>
</evidence>
<sequence>MGHLVRAGLRECSRRKAVTMGTSEYARIADHGLIGDLRTTALVATDGTIDWWCVPRFDSPSVFASLVDQRTGGHCRIRPARSDAPGRQLYFPDTAVLITRFSTDEGIGEVVDFMPPSPDPADATPRWLVRMVRCVRGRMDFRLDIAPRFDYGRALHQTVVTDEGALFESADTSVVLHTIREPGDTALRLVGELDLHAEITLETGQVRGIVLEQNPLGPPRALPVAEVERAFQDTVRFWHTWLSRSTYQGRWREAVDRSAITLKLLTHAPSGALVAAPTAGLPEQLGGERNWDYRYTWVRDASFAVSSLLDLGFTDEATAFARWLADRYEEGGIGPSGPLRVLYRVDGSPDVPEQVLDHWEGHRGSAPVRVGNAAGDQLQLDIYGELFDALYRAHQHGLRVGRPGWRALCGLLDWLADNWDRTDEGIWETRGGRRDFTYGRVMSWVAFDRGLRLAAELGLPAPVERWRAARDLVHDQVWQHGWNPERRAFTQQYGGEVLDASLLRMARAGFVAPQEPAWLDTLAAMERDLVVDGQVLRYDPAASPDGLVGSEGTFSLCTFDYVGALARSGRSAEARLLFERALTHANHLGLHAEEIGLTGEQLGNFPQAFTHLALIDAAVTLDRLCGTEPGPGLWVG</sequence>
<dbReference type="Gene3D" id="1.50.10.10">
    <property type="match status" value="1"/>
</dbReference>
<reference evidence="3" key="1">
    <citation type="submission" date="2023-02" db="EMBL/GenBank/DDBJ databases">
        <title>Actinokineospora globicatena NBRC 15670.</title>
        <authorList>
            <person name="Ichikawa N."/>
            <person name="Sato H."/>
            <person name="Tonouchi N."/>
        </authorList>
    </citation>
    <scope>NUCLEOTIDE SEQUENCE</scope>
    <source>
        <strain evidence="3">NBRC 15670</strain>
    </source>
</reference>
<dbReference type="GO" id="GO:0005975">
    <property type="term" value="P:carbohydrate metabolic process"/>
    <property type="evidence" value="ECO:0007669"/>
    <property type="project" value="InterPro"/>
</dbReference>
<name>A0A9W6QJY8_9PSEU</name>
<dbReference type="InterPro" id="IPR045582">
    <property type="entry name" value="Trehalase-like_N"/>
</dbReference>
<keyword evidence="4" id="KW-1185">Reference proteome</keyword>
<dbReference type="SUPFAM" id="SSF48208">
    <property type="entry name" value="Six-hairpin glycosidases"/>
    <property type="match status" value="1"/>
</dbReference>
<comment type="caution">
    <text evidence="3">The sequence shown here is derived from an EMBL/GenBank/DDBJ whole genome shotgun (WGS) entry which is preliminary data.</text>
</comment>
<evidence type="ECO:0000313" key="3">
    <source>
        <dbReference type="EMBL" id="GLW90055.1"/>
    </source>
</evidence>
<dbReference type="AlphaFoldDB" id="A0A9W6QJY8"/>
<dbReference type="InterPro" id="IPR012341">
    <property type="entry name" value="6hp_glycosidase-like_sf"/>
</dbReference>
<protein>
    <submittedName>
        <fullName evidence="3">Glucoamylase</fullName>
    </submittedName>
</protein>
<dbReference type="PANTHER" id="PTHR31616:SF0">
    <property type="entry name" value="GLUCAN 1,4-ALPHA-GLUCOSIDASE"/>
    <property type="match status" value="1"/>
</dbReference>
<organism evidence="3 4">
    <name type="scientific">Actinokineospora globicatena</name>
    <dbReference type="NCBI Taxonomy" id="103729"/>
    <lineage>
        <taxon>Bacteria</taxon>
        <taxon>Bacillati</taxon>
        <taxon>Actinomycetota</taxon>
        <taxon>Actinomycetes</taxon>
        <taxon>Pseudonocardiales</taxon>
        <taxon>Pseudonocardiaceae</taxon>
        <taxon>Actinokineospora</taxon>
    </lineage>
</organism>
<feature type="domain" description="GH15-like" evidence="1">
    <location>
        <begin position="252"/>
        <end position="618"/>
    </location>
</feature>
<dbReference type="InterPro" id="IPR008928">
    <property type="entry name" value="6-hairpin_glycosidase_sf"/>
</dbReference>
<evidence type="ECO:0000313" key="4">
    <source>
        <dbReference type="Proteomes" id="UP001165042"/>
    </source>
</evidence>
<proteinExistence type="predicted"/>
<gene>
    <name evidence="3" type="ORF">Aglo03_08710</name>
</gene>
<dbReference type="InterPro" id="IPR011613">
    <property type="entry name" value="GH15-like"/>
</dbReference>
<dbReference type="GO" id="GO:0004553">
    <property type="term" value="F:hydrolase activity, hydrolyzing O-glycosyl compounds"/>
    <property type="evidence" value="ECO:0007669"/>
    <property type="project" value="UniProtKB-ARBA"/>
</dbReference>
<feature type="domain" description="Trehalase-like N-terminal" evidence="2">
    <location>
        <begin position="15"/>
        <end position="177"/>
    </location>
</feature>
<dbReference type="PANTHER" id="PTHR31616">
    <property type="entry name" value="TREHALASE"/>
    <property type="match status" value="1"/>
</dbReference>
<accession>A0A9W6QJY8</accession>
<dbReference type="Pfam" id="PF19291">
    <property type="entry name" value="TREH_N"/>
    <property type="match status" value="1"/>
</dbReference>
<dbReference type="EMBL" id="BSSD01000001">
    <property type="protein sequence ID" value="GLW90055.1"/>
    <property type="molecule type" value="Genomic_DNA"/>
</dbReference>
<dbReference type="Pfam" id="PF00723">
    <property type="entry name" value="Glyco_hydro_15"/>
    <property type="match status" value="1"/>
</dbReference>